<accession>K0S1J8</accession>
<evidence type="ECO:0000313" key="3">
    <source>
        <dbReference type="Proteomes" id="UP000266841"/>
    </source>
</evidence>
<dbReference type="Proteomes" id="UP000266841">
    <property type="component" value="Unassembled WGS sequence"/>
</dbReference>
<feature type="compositionally biased region" description="Low complexity" evidence="1">
    <location>
        <begin position="241"/>
        <end position="259"/>
    </location>
</feature>
<proteinExistence type="predicted"/>
<protein>
    <submittedName>
        <fullName evidence="2">Uncharacterized protein</fullName>
    </submittedName>
</protein>
<sequence>MCAASSALSPKGHFWPLALRRRSKGAIGAFHVCTMEVAEVYSRAESSARSDSGIRRRRRSRDHRRFRPRNKPPIPGRECFQSSLTRRIQILHSPEAILIEQRGKERQRSARVHITGFEIRRFSNSDLHAADSQANYKYVQMDVGTFTDSLSPNIHRSMAIASIIRFACFRLLSDHSLFNRVLPEGLLWQGLLHALLSGIRSIVSCNGFGHYTATEKPAGRISRNVRERDSRSLDRARGGNSPAWPASRRPAWSAPWSSSTAGQAAYRHPRRARDANAVDEEESSRWRRRDGRLQLSEAPSNV</sequence>
<dbReference type="eggNOG" id="ENOG502RVER">
    <property type="taxonomic scope" value="Eukaryota"/>
</dbReference>
<dbReference type="EMBL" id="AGNL01023582">
    <property type="protein sequence ID" value="EJK59115.1"/>
    <property type="molecule type" value="Genomic_DNA"/>
</dbReference>
<feature type="compositionally biased region" description="Basic and acidic residues" evidence="1">
    <location>
        <begin position="224"/>
        <end position="237"/>
    </location>
</feature>
<reference evidence="2 3" key="1">
    <citation type="journal article" date="2012" name="Genome Biol.">
        <title>Genome and low-iron response of an oceanic diatom adapted to chronic iron limitation.</title>
        <authorList>
            <person name="Lommer M."/>
            <person name="Specht M."/>
            <person name="Roy A.S."/>
            <person name="Kraemer L."/>
            <person name="Andreson R."/>
            <person name="Gutowska M.A."/>
            <person name="Wolf J."/>
            <person name="Bergner S.V."/>
            <person name="Schilhabel M.B."/>
            <person name="Klostermeier U.C."/>
            <person name="Beiko R.G."/>
            <person name="Rosenstiel P."/>
            <person name="Hippler M."/>
            <person name="Laroche J."/>
        </authorList>
    </citation>
    <scope>NUCLEOTIDE SEQUENCE [LARGE SCALE GENOMIC DNA]</scope>
    <source>
        <strain evidence="2 3">CCMP1005</strain>
    </source>
</reference>
<keyword evidence="3" id="KW-1185">Reference proteome</keyword>
<name>K0S1J8_THAOC</name>
<evidence type="ECO:0000313" key="2">
    <source>
        <dbReference type="EMBL" id="EJK59115.1"/>
    </source>
</evidence>
<feature type="region of interest" description="Disordered" evidence="1">
    <location>
        <begin position="223"/>
        <end position="302"/>
    </location>
</feature>
<feature type="region of interest" description="Disordered" evidence="1">
    <location>
        <begin position="48"/>
        <end position="76"/>
    </location>
</feature>
<gene>
    <name evidence="2" type="ORF">THAOC_20700</name>
</gene>
<feature type="compositionally biased region" description="Basic residues" evidence="1">
    <location>
        <begin position="55"/>
        <end position="70"/>
    </location>
</feature>
<organism evidence="2 3">
    <name type="scientific">Thalassiosira oceanica</name>
    <name type="common">Marine diatom</name>
    <dbReference type="NCBI Taxonomy" id="159749"/>
    <lineage>
        <taxon>Eukaryota</taxon>
        <taxon>Sar</taxon>
        <taxon>Stramenopiles</taxon>
        <taxon>Ochrophyta</taxon>
        <taxon>Bacillariophyta</taxon>
        <taxon>Coscinodiscophyceae</taxon>
        <taxon>Thalassiosirophycidae</taxon>
        <taxon>Thalassiosirales</taxon>
        <taxon>Thalassiosiraceae</taxon>
        <taxon>Thalassiosira</taxon>
    </lineage>
</organism>
<dbReference type="AlphaFoldDB" id="K0S1J8"/>
<comment type="caution">
    <text evidence="2">The sequence shown here is derived from an EMBL/GenBank/DDBJ whole genome shotgun (WGS) entry which is preliminary data.</text>
</comment>
<evidence type="ECO:0000256" key="1">
    <source>
        <dbReference type="SAM" id="MobiDB-lite"/>
    </source>
</evidence>